<dbReference type="Proteomes" id="UP000663814">
    <property type="component" value="Unassembled WGS sequence"/>
</dbReference>
<keyword evidence="3" id="KW-1185">Reference proteome</keyword>
<accession>A0ABS7XD59</accession>
<sequence>MNINGTVLGELIALFALIMGVVCYCVGRRKTHTPILAGLLGMLLTLIPPLGLIYLAVLVLKKDISLTAAVSTEGA</sequence>
<dbReference type="RefSeq" id="WP_205312076.1">
    <property type="nucleotide sequence ID" value="NZ_JAERPS020000007.1"/>
</dbReference>
<comment type="caution">
    <text evidence="2">The sequence shown here is derived from an EMBL/GenBank/DDBJ whole genome shotgun (WGS) entry which is preliminary data.</text>
</comment>
<evidence type="ECO:0000313" key="2">
    <source>
        <dbReference type="EMBL" id="MBZ9613489.1"/>
    </source>
</evidence>
<evidence type="ECO:0000256" key="1">
    <source>
        <dbReference type="SAM" id="Phobius"/>
    </source>
</evidence>
<keyword evidence="1" id="KW-0472">Membrane</keyword>
<proteinExistence type="predicted"/>
<gene>
    <name evidence="2" type="ORF">I4W93_018000</name>
</gene>
<keyword evidence="1" id="KW-0812">Transmembrane</keyword>
<name>A0ABS7XD59_9GAMM</name>
<protein>
    <submittedName>
        <fullName evidence="2">Uncharacterized protein</fullName>
    </submittedName>
</protein>
<feature type="transmembrane region" description="Helical" evidence="1">
    <location>
        <begin position="6"/>
        <end position="27"/>
    </location>
</feature>
<dbReference type="EMBL" id="JAERPS020000007">
    <property type="protein sequence ID" value="MBZ9613489.1"/>
    <property type="molecule type" value="Genomic_DNA"/>
</dbReference>
<keyword evidence="1" id="KW-1133">Transmembrane helix</keyword>
<feature type="transmembrane region" description="Helical" evidence="1">
    <location>
        <begin position="39"/>
        <end position="60"/>
    </location>
</feature>
<organism evidence="2 3">
    <name type="scientific">Rheinheimera maricola</name>
    <dbReference type="NCBI Taxonomy" id="2793282"/>
    <lineage>
        <taxon>Bacteria</taxon>
        <taxon>Pseudomonadati</taxon>
        <taxon>Pseudomonadota</taxon>
        <taxon>Gammaproteobacteria</taxon>
        <taxon>Chromatiales</taxon>
        <taxon>Chromatiaceae</taxon>
        <taxon>Rheinheimera</taxon>
    </lineage>
</organism>
<reference evidence="2 3" key="1">
    <citation type="submission" date="2021-08" db="EMBL/GenBank/DDBJ databases">
        <title>Rheinheimera aquimaris sp. nov., isolated from seawater of the East Sea in Korea.</title>
        <authorList>
            <person name="Kim K.H."/>
            <person name="Wenting R."/>
            <person name="Kim K.R."/>
            <person name="Jeon C.O."/>
        </authorList>
    </citation>
    <scope>NUCLEOTIDE SEQUENCE [LARGE SCALE GENOMIC DNA]</scope>
    <source>
        <strain evidence="2 3">MA-13</strain>
    </source>
</reference>
<evidence type="ECO:0000313" key="3">
    <source>
        <dbReference type="Proteomes" id="UP000663814"/>
    </source>
</evidence>